<accession>A0A3B7MF76</accession>
<name>A0A3B7MF76_9BACT</name>
<dbReference type="OrthoDB" id="609485at2"/>
<protein>
    <recommendedName>
        <fullName evidence="4">Macroglobulin domain-containing protein</fullName>
    </recommendedName>
</protein>
<organism evidence="2 3">
    <name type="scientific">Paraflavitalea soli</name>
    <dbReference type="NCBI Taxonomy" id="2315862"/>
    <lineage>
        <taxon>Bacteria</taxon>
        <taxon>Pseudomonadati</taxon>
        <taxon>Bacteroidota</taxon>
        <taxon>Chitinophagia</taxon>
        <taxon>Chitinophagales</taxon>
        <taxon>Chitinophagaceae</taxon>
        <taxon>Paraflavitalea</taxon>
    </lineage>
</organism>
<dbReference type="RefSeq" id="WP_119048826.1">
    <property type="nucleotide sequence ID" value="NZ_CP032157.1"/>
</dbReference>
<feature type="signal peptide" evidence="1">
    <location>
        <begin position="1"/>
        <end position="23"/>
    </location>
</feature>
<reference evidence="2 3" key="1">
    <citation type="submission" date="2018-09" db="EMBL/GenBank/DDBJ databases">
        <title>Genome sequencing of strain 6GH32-13.</title>
        <authorList>
            <person name="Weon H.-Y."/>
            <person name="Heo J."/>
            <person name="Kwon S.-W."/>
        </authorList>
    </citation>
    <scope>NUCLEOTIDE SEQUENCE [LARGE SCALE GENOMIC DNA]</scope>
    <source>
        <strain evidence="2 3">5GH32-13</strain>
    </source>
</reference>
<proteinExistence type="predicted"/>
<sequence length="809" mass="90138">MQKRLIRLFAFILLCLLARTANAQQQEMAVLDALDSSFSQYAAGRQTPDLFLHIDKNVYVRQENIWFTGYILGQDTATLQHTLYTLLVEEATKKIVLSDRFIIEAGIGAGTIFLPDSLPTGEYRLLAYTNSYLNHPQQSIFQQPISIRAGESTTFKLSMLPQATPATNTDSVYFTYKVLTGYGGLASGGDLAYTLQVEGKALQSGKKKINPFGEVSFAMLRQQVFGKRLQLQATISREKEKQEIKTVVPLFQDVAIIKLFPESGNLVHDHPSKTAIEIKNGQGVPIATRGQVLANGQPIAQFQTDQYGTGIINWLPQAGVNYTLQITDGSRPLVYQFPPVATTGYSLNLQQAVIKDTSFQIAIGTPGKSTCHLVAHNYRTAFFSGTFRTNQALATLRLSTIDMPEGVVTLTLFDSIGVPKAERAVYIQKGAPLRVQLTTDSTAYHHRAKLQLKVKVTNAAGQPVKSIFSLACVLASRLDSTRAADIVRFQHFDRYLPAPAAMPGTDYLSIGYNIEQILLTRYWTRYKWEEINTAPPYTAQEEKNCNVGYVYYKDRPVKKPVGLMIISGSKTFTLETDSSGYFELPSQALTVELGKKAIILVSDSRNFKDYGLKLHNVCSMLDTALSQVTWPVAGYSKAEQSVQEQEQEQQLLKKAMQAVVVTAKKYDNYFSGTFKSANCSDWVCMYNVLNCQNHPTGSMPVDGASYNYRGRMVVYEGCKGQEKPPGFMQQVNGTAYPKEFYVADYDKFNPTEPEVMSTLFWTYKVLTDEKGEATLQFSTNDLNGRFTCILQGYSMEGVISGKTNFRVTE</sequence>
<dbReference type="AlphaFoldDB" id="A0A3B7MF76"/>
<dbReference type="Gene3D" id="2.60.40.1930">
    <property type="match status" value="1"/>
</dbReference>
<evidence type="ECO:0000313" key="3">
    <source>
        <dbReference type="Proteomes" id="UP000263900"/>
    </source>
</evidence>
<gene>
    <name evidence="2" type="ORF">D3H65_02950</name>
</gene>
<evidence type="ECO:0000256" key="1">
    <source>
        <dbReference type="SAM" id="SignalP"/>
    </source>
</evidence>
<dbReference type="Proteomes" id="UP000263900">
    <property type="component" value="Chromosome"/>
</dbReference>
<keyword evidence="1" id="KW-0732">Signal</keyword>
<evidence type="ECO:0008006" key="4">
    <source>
        <dbReference type="Google" id="ProtNLM"/>
    </source>
</evidence>
<dbReference type="EMBL" id="CP032157">
    <property type="protein sequence ID" value="AXY72988.1"/>
    <property type="molecule type" value="Genomic_DNA"/>
</dbReference>
<evidence type="ECO:0000313" key="2">
    <source>
        <dbReference type="EMBL" id="AXY72988.1"/>
    </source>
</evidence>
<keyword evidence="3" id="KW-1185">Reference proteome</keyword>
<dbReference type="KEGG" id="pseg:D3H65_02950"/>
<feature type="chain" id="PRO_5017645314" description="Macroglobulin domain-containing protein" evidence="1">
    <location>
        <begin position="24"/>
        <end position="809"/>
    </location>
</feature>